<dbReference type="RefSeq" id="WP_103920261.1">
    <property type="nucleotide sequence ID" value="NZ_FMSV02000496.1"/>
</dbReference>
<reference evidence="1 2" key="1">
    <citation type="submission" date="2016-10" db="EMBL/GenBank/DDBJ databases">
        <authorList>
            <person name="de Groot N.N."/>
        </authorList>
    </citation>
    <scope>NUCLEOTIDE SEQUENCE [LARGE SCALE GENOMIC DNA]</scope>
    <source>
        <strain evidence="1">MBHS1</strain>
    </source>
</reference>
<proteinExistence type="predicted"/>
<dbReference type="EMBL" id="FMSV02000496">
    <property type="protein sequence ID" value="SEH06489.1"/>
    <property type="molecule type" value="Genomic_DNA"/>
</dbReference>
<name>A0A1H6FAZ2_9GAMM</name>
<accession>A0A1H6FAZ2</accession>
<dbReference type="Proteomes" id="UP000236724">
    <property type="component" value="Unassembled WGS sequence"/>
</dbReference>
<sequence length="502" mass="57612">MSFQRNSPVLSFRLRAHQKTLRKQRRYLLWPVWVYQVCAPQIRQRRLNILQKAALGLCDAGLFELQRLAKTLDIHPNLAGEIVHELQQDGLLDERGLPTATGKNYLHEETLNIEEKLQVGFVFQDALTQTLWSRFEPNLNHAKVEYDEKGFPGLLEGDKGKPFVQWAYQIPATSKMLPTQPSPKQILEALQQQMRAQKQTSSWAVDEEDFTSYAERELENYLQRVSLIETDPKPMFITTYAYALEEERDWYVCDPFGFGPSLQLRNALEQQMTTGSGEFLRKQIHSLLEYVLAEGFEDLEAWQGQLQQKAKLEIPAELRQSIIYQPLLDMETAWQEAAALGEKCSRQKLNVIPGLMRKVQEALFGDILKKWPGEGTWRQLPKNDKIQLHQIYKDAAKKIGFNRIPDPLANVPPNLIRSVTDFPDNWRLRPLISASILIANNQPEHPLYQAAEQQPDLLDILEELVKAGGKSTHHKIEQESVSINKVGELRKTLYAVTAILTA</sequence>
<dbReference type="AlphaFoldDB" id="A0A1H6FAZ2"/>
<keyword evidence="2" id="KW-1185">Reference proteome</keyword>
<evidence type="ECO:0000313" key="2">
    <source>
        <dbReference type="Proteomes" id="UP000236724"/>
    </source>
</evidence>
<protein>
    <submittedName>
        <fullName evidence="1">Uncharacterized protein</fullName>
    </submittedName>
</protein>
<organism evidence="1 2">
    <name type="scientific">Candidatus Venteria ishoeyi</name>
    <dbReference type="NCBI Taxonomy" id="1899563"/>
    <lineage>
        <taxon>Bacteria</taxon>
        <taxon>Pseudomonadati</taxon>
        <taxon>Pseudomonadota</taxon>
        <taxon>Gammaproteobacteria</taxon>
        <taxon>Thiotrichales</taxon>
        <taxon>Thiotrichaceae</taxon>
        <taxon>Venteria</taxon>
    </lineage>
</organism>
<dbReference type="OrthoDB" id="3312272at2"/>
<evidence type="ECO:0000313" key="1">
    <source>
        <dbReference type="EMBL" id="SEH06489.1"/>
    </source>
</evidence>
<gene>
    <name evidence="1" type="ORF">MBHS_02351</name>
</gene>